<dbReference type="EMBL" id="SGSQ01000011">
    <property type="protein sequence ID" value="RZG46671.1"/>
    <property type="molecule type" value="Genomic_DNA"/>
</dbReference>
<proteinExistence type="predicted"/>
<keyword evidence="2" id="KW-1185">Reference proteome</keyword>
<comment type="caution">
    <text evidence="1">The sequence shown here is derived from an EMBL/GenBank/DDBJ whole genome shotgun (WGS) entry which is preliminary data.</text>
</comment>
<evidence type="ECO:0000313" key="1">
    <source>
        <dbReference type="EMBL" id="RZG46671.1"/>
    </source>
</evidence>
<name>A0A4Q7AP12_9GAMM</name>
<organism evidence="1 2">
    <name type="scientific">Acinetobacter wuhouensis</name>
    <dbReference type="NCBI Taxonomy" id="1879050"/>
    <lineage>
        <taxon>Bacteria</taxon>
        <taxon>Pseudomonadati</taxon>
        <taxon>Pseudomonadota</taxon>
        <taxon>Gammaproteobacteria</taxon>
        <taxon>Moraxellales</taxon>
        <taxon>Moraxellaceae</taxon>
        <taxon>Acinetobacter</taxon>
    </lineage>
</organism>
<sequence>MQAIPDEDLSKVSGVASPMMSLSDQELSDVDGQALMSMSYIAPTDSKNLENSVNGVKNIGFYKLGFEAELELNANIKKLQLGCGGVNGANGCDIDLDNVSLSGVKLDDSGNPVAMTREERVSSSAKLTNPFIEFAIRNPGSSSTREIVGLRLGSELAKGLLTIGENDGTINGINSLSGYMNVASTSGSTKTAVGQMQEVFTGRVDIGGCIAGCPADFKTDTKPIQIDGMGVSFTTKSTDLNGSRQTFINVGALAKVPDIVLTENSGTRRADLAGCFVVLIIPLCNYAISDMRIDGKISNLYVDVNLTQSLGLIHSIPIQSPLSLSLQYQNILWPGAPKSPVTNQYIAAQRGWWLAANDPVKLGNLETQSGFSADISSAYPSVATVVSKYLDDNPLNVSFWDAAGSLFTSKLVAKLGTVDLNSYTNPAVGGTPINVRLNNLPLGAVQNVTPNCYGTLRFC</sequence>
<protein>
    <submittedName>
        <fullName evidence="1">Uncharacterized protein</fullName>
    </submittedName>
</protein>
<dbReference type="Proteomes" id="UP000293863">
    <property type="component" value="Unassembled WGS sequence"/>
</dbReference>
<accession>A0A4Q7AP12</accession>
<reference evidence="1 2" key="1">
    <citation type="submission" date="2019-02" db="EMBL/GenBank/DDBJ databases">
        <title>The Batch Genome Submission of Acinetobacter spp. strains.</title>
        <authorList>
            <person name="Qin J."/>
            <person name="Hu Y."/>
            <person name="Ye H."/>
            <person name="Wei L."/>
            <person name="Feng Y."/>
            <person name="Zong Z."/>
        </authorList>
    </citation>
    <scope>NUCLEOTIDE SEQUENCE [LARGE SCALE GENOMIC DNA]</scope>
    <source>
        <strain evidence="1 2">WCHAW060049</strain>
    </source>
</reference>
<evidence type="ECO:0000313" key="2">
    <source>
        <dbReference type="Proteomes" id="UP000293863"/>
    </source>
</evidence>
<gene>
    <name evidence="1" type="ORF">EXU28_08595</name>
</gene>
<dbReference type="AlphaFoldDB" id="A0A4Q7AP12"/>